<accession>A0A0L0FY27</accession>
<keyword evidence="3" id="KW-1185">Reference proteome</keyword>
<sequence length="169" mass="18440">MARQAQREQDDASPNVSHVTSSYDSQLSTIARAHSDHNNSTAQTHTLLDDFLPTAYLNPDDDHISHDFGYEPNLAAFALVSPSISPAVHYFGYERHLPDNDLHHTSTYSDVDMIFSDESTTTIPSARSVTAITGSTMTLLEASTLLCQTIPKTVNKPAKHQSGTTGLPQ</sequence>
<evidence type="ECO:0000313" key="3">
    <source>
        <dbReference type="Proteomes" id="UP000054560"/>
    </source>
</evidence>
<feature type="compositionally biased region" description="Basic and acidic residues" evidence="1">
    <location>
        <begin position="1"/>
        <end position="10"/>
    </location>
</feature>
<name>A0A0L0FY27_9EUKA</name>
<evidence type="ECO:0000313" key="2">
    <source>
        <dbReference type="EMBL" id="KNC81735.1"/>
    </source>
</evidence>
<evidence type="ECO:0000256" key="1">
    <source>
        <dbReference type="SAM" id="MobiDB-lite"/>
    </source>
</evidence>
<proteinExistence type="predicted"/>
<dbReference type="EMBL" id="KQ242002">
    <property type="protein sequence ID" value="KNC81735.1"/>
    <property type="molecule type" value="Genomic_DNA"/>
</dbReference>
<dbReference type="Proteomes" id="UP000054560">
    <property type="component" value="Unassembled WGS sequence"/>
</dbReference>
<reference evidence="2 3" key="1">
    <citation type="submission" date="2011-02" db="EMBL/GenBank/DDBJ databases">
        <title>The Genome Sequence of Sphaeroforma arctica JP610.</title>
        <authorList>
            <consortium name="The Broad Institute Genome Sequencing Platform"/>
            <person name="Russ C."/>
            <person name="Cuomo C."/>
            <person name="Young S.K."/>
            <person name="Zeng Q."/>
            <person name="Gargeya S."/>
            <person name="Alvarado L."/>
            <person name="Berlin A."/>
            <person name="Chapman S.B."/>
            <person name="Chen Z."/>
            <person name="Freedman E."/>
            <person name="Gellesch M."/>
            <person name="Goldberg J."/>
            <person name="Griggs A."/>
            <person name="Gujja S."/>
            <person name="Heilman E."/>
            <person name="Heiman D."/>
            <person name="Howarth C."/>
            <person name="Mehta T."/>
            <person name="Neiman D."/>
            <person name="Pearson M."/>
            <person name="Roberts A."/>
            <person name="Saif S."/>
            <person name="Shea T."/>
            <person name="Shenoy N."/>
            <person name="Sisk P."/>
            <person name="Stolte C."/>
            <person name="Sykes S."/>
            <person name="White J."/>
            <person name="Yandava C."/>
            <person name="Burger G."/>
            <person name="Gray M.W."/>
            <person name="Holland P.W.H."/>
            <person name="King N."/>
            <person name="Lang F.B.F."/>
            <person name="Roger A.J."/>
            <person name="Ruiz-Trillo I."/>
            <person name="Haas B."/>
            <person name="Nusbaum C."/>
            <person name="Birren B."/>
        </authorList>
    </citation>
    <scope>NUCLEOTIDE SEQUENCE [LARGE SCALE GENOMIC DNA]</scope>
    <source>
        <strain evidence="2 3">JP610</strain>
    </source>
</reference>
<dbReference type="AlphaFoldDB" id="A0A0L0FY27"/>
<feature type="compositionally biased region" description="Polar residues" evidence="1">
    <location>
        <begin position="12"/>
        <end position="24"/>
    </location>
</feature>
<gene>
    <name evidence="2" type="ORF">SARC_05958</name>
</gene>
<dbReference type="RefSeq" id="XP_014155637.1">
    <property type="nucleotide sequence ID" value="XM_014300162.1"/>
</dbReference>
<feature type="region of interest" description="Disordered" evidence="1">
    <location>
        <begin position="1"/>
        <end position="24"/>
    </location>
</feature>
<organism evidence="2 3">
    <name type="scientific">Sphaeroforma arctica JP610</name>
    <dbReference type="NCBI Taxonomy" id="667725"/>
    <lineage>
        <taxon>Eukaryota</taxon>
        <taxon>Ichthyosporea</taxon>
        <taxon>Ichthyophonida</taxon>
        <taxon>Sphaeroforma</taxon>
    </lineage>
</organism>
<dbReference type="GeneID" id="25906462"/>
<protein>
    <submittedName>
        <fullName evidence="2">Uncharacterized protein</fullName>
    </submittedName>
</protein>